<comment type="subcellular location">
    <subcellularLocation>
        <location evidence="1">Cell envelope</location>
    </subcellularLocation>
</comment>
<keyword evidence="3 5" id="KW-0732">Signal</keyword>
<dbReference type="InterPro" id="IPR018313">
    <property type="entry name" value="SBP_3_CS"/>
</dbReference>
<evidence type="ECO:0000256" key="3">
    <source>
        <dbReference type="ARBA" id="ARBA00022729"/>
    </source>
</evidence>
<dbReference type="AlphaFoldDB" id="A0A2P9HCN7"/>
<reference evidence="8" key="1">
    <citation type="submission" date="2017-12" db="EMBL/GenBank/DDBJ databases">
        <authorList>
            <person name="Diaz M."/>
        </authorList>
    </citation>
    <scope>NUCLEOTIDE SEQUENCE [LARGE SCALE GENOMIC DNA]</scope>
    <source>
        <strain evidence="8">FI11154</strain>
    </source>
</reference>
<dbReference type="PROSITE" id="PS01039">
    <property type="entry name" value="SBP_BACTERIAL_3"/>
    <property type="match status" value="1"/>
</dbReference>
<dbReference type="GO" id="GO:0030313">
    <property type="term" value="C:cell envelope"/>
    <property type="evidence" value="ECO:0007669"/>
    <property type="project" value="UniProtKB-SubCell"/>
</dbReference>
<dbReference type="PANTHER" id="PTHR35936">
    <property type="entry name" value="MEMBRANE-BOUND LYTIC MUREIN TRANSGLYCOSYLASE F"/>
    <property type="match status" value="1"/>
</dbReference>
<feature type="domain" description="Solute-binding protein family 3/N-terminal" evidence="6">
    <location>
        <begin position="53"/>
        <end position="273"/>
    </location>
</feature>
<dbReference type="EMBL" id="OOFM01000001">
    <property type="protein sequence ID" value="SPL61864.1"/>
    <property type="molecule type" value="Genomic_DNA"/>
</dbReference>
<gene>
    <name evidence="7" type="ORF">OHAE_4656</name>
</gene>
<name>A0A2P9HCN7_9HYPH</name>
<proteinExistence type="inferred from homology"/>
<evidence type="ECO:0000313" key="8">
    <source>
        <dbReference type="Proteomes" id="UP000246073"/>
    </source>
</evidence>
<dbReference type="InterPro" id="IPR001638">
    <property type="entry name" value="Solute-binding_3/MltF_N"/>
</dbReference>
<accession>A0A2P9HCN7</accession>
<evidence type="ECO:0000259" key="6">
    <source>
        <dbReference type="SMART" id="SM00062"/>
    </source>
</evidence>
<evidence type="ECO:0000256" key="4">
    <source>
        <dbReference type="RuleBase" id="RU003744"/>
    </source>
</evidence>
<sequence length="290" mass="31433">MNNNKTTRGKDMFNSSFARSKASLGFALGLLASVCIATAAGAATPEEIKAKGTVTIGVQMDQFPWGFIDENGKNGGYDVDVADLIAKELGVQIKFERITGQNRIPLLTNGMVDFLVPSMTITPERAKVIQFAIPYSSNDITVWGKNDVDIKGNDDLGKYIIGVNRGSVFEPVLKKVAPANTQIKRFDDDATTVQALLSGQVDAILGSVTYGLVIDKTGNSGNYGRKYKVADNFQAMAVRKGDQEMLDYLNDFVTRHTADGSLDGLYKKWIGVDRAKLPTTLDGVDFTGKN</sequence>
<dbReference type="Proteomes" id="UP000246073">
    <property type="component" value="Unassembled WGS sequence"/>
</dbReference>
<comment type="similarity">
    <text evidence="2 4">Belongs to the bacterial solute-binding protein 3 family.</text>
</comment>
<evidence type="ECO:0000256" key="5">
    <source>
        <dbReference type="SAM" id="SignalP"/>
    </source>
</evidence>
<evidence type="ECO:0000256" key="2">
    <source>
        <dbReference type="ARBA" id="ARBA00010333"/>
    </source>
</evidence>
<evidence type="ECO:0000313" key="7">
    <source>
        <dbReference type="EMBL" id="SPL61864.1"/>
    </source>
</evidence>
<feature type="chain" id="PRO_5015193076" evidence="5">
    <location>
        <begin position="40"/>
        <end position="290"/>
    </location>
</feature>
<evidence type="ECO:0000256" key="1">
    <source>
        <dbReference type="ARBA" id="ARBA00004196"/>
    </source>
</evidence>
<feature type="signal peptide" evidence="5">
    <location>
        <begin position="1"/>
        <end position="39"/>
    </location>
</feature>
<protein>
    <submittedName>
        <fullName evidence="7">ABC transporter substrate-binding protein</fullName>
    </submittedName>
</protein>
<dbReference type="Gene3D" id="3.40.190.10">
    <property type="entry name" value="Periplasmic binding protein-like II"/>
    <property type="match status" value="2"/>
</dbReference>
<dbReference type="SUPFAM" id="SSF53850">
    <property type="entry name" value="Periplasmic binding protein-like II"/>
    <property type="match status" value="1"/>
</dbReference>
<dbReference type="SMART" id="SM00062">
    <property type="entry name" value="PBPb"/>
    <property type="match status" value="1"/>
</dbReference>
<organism evidence="7 8">
    <name type="scientific">Ochrobactrum soli</name>
    <dbReference type="NCBI Taxonomy" id="2448455"/>
    <lineage>
        <taxon>Bacteria</taxon>
        <taxon>Pseudomonadati</taxon>
        <taxon>Pseudomonadota</taxon>
        <taxon>Alphaproteobacteria</taxon>
        <taxon>Hyphomicrobiales</taxon>
        <taxon>Brucellaceae</taxon>
        <taxon>Brucella/Ochrobactrum group</taxon>
        <taxon>Ochrobactrum</taxon>
    </lineage>
</organism>
<dbReference type="PANTHER" id="PTHR35936:SF17">
    <property type="entry name" value="ARGININE-BINDING EXTRACELLULAR PROTEIN ARTP"/>
    <property type="match status" value="1"/>
</dbReference>
<dbReference type="Pfam" id="PF00497">
    <property type="entry name" value="SBP_bac_3"/>
    <property type="match status" value="1"/>
</dbReference>